<protein>
    <submittedName>
        <fullName evidence="1">Uncharacterized protein</fullName>
    </submittedName>
</protein>
<organism evidence="1 2">
    <name type="scientific">Methylomirabilis oxygeniifera</name>
    <dbReference type="NCBI Taxonomy" id="671143"/>
    <lineage>
        <taxon>Bacteria</taxon>
        <taxon>Candidatus Methylomirabilota</taxon>
        <taxon>Candidatus Methylomirabilia</taxon>
        <taxon>Candidatus Methylomirabilales</taxon>
        <taxon>Candidatus Methylomirabilaceae</taxon>
        <taxon>Candidatus Methylomirabilis</taxon>
    </lineage>
</organism>
<reference evidence="1 2" key="1">
    <citation type="journal article" date="2010" name="Nature">
        <title>Nitrite-driven anaerobic methane oxidation by oxygenic bacteria.</title>
        <authorList>
            <person name="Ettwig K.F."/>
            <person name="Butler M.K."/>
            <person name="Le Paslier D."/>
            <person name="Pelletier E."/>
            <person name="Mangenot S."/>
            <person name="Kuypers M.M.M."/>
            <person name="Schreiber F."/>
            <person name="Dutilh B.E."/>
            <person name="Zedelius J."/>
            <person name="de Beer D."/>
            <person name="Gloerich J."/>
            <person name="Wessels H.J.C.T."/>
            <person name="van Allen T."/>
            <person name="Luesken F."/>
            <person name="Wu M."/>
            <person name="van de Pas-Schoonen K.T."/>
            <person name="Op den Camp H.J.M."/>
            <person name="Janssen-Megens E.M."/>
            <person name="Francoijs K-J."/>
            <person name="Stunnenberg H."/>
            <person name="Weissenbach J."/>
            <person name="Jetten M.S.M."/>
            <person name="Strous M."/>
        </authorList>
    </citation>
    <scope>NUCLEOTIDE SEQUENCE [LARGE SCALE GENOMIC DNA]</scope>
</reference>
<dbReference type="EMBL" id="FP565575">
    <property type="protein sequence ID" value="CBE68550.1"/>
    <property type="molecule type" value="Genomic_DNA"/>
</dbReference>
<accession>D5MFL9</accession>
<dbReference type="HOGENOM" id="CLU_2258603_0_0_0"/>
<dbReference type="AlphaFoldDB" id="D5MFL9"/>
<evidence type="ECO:0000313" key="1">
    <source>
        <dbReference type="EMBL" id="CBE68550.1"/>
    </source>
</evidence>
<gene>
    <name evidence="1" type="ORF">DAMO_1490</name>
</gene>
<dbReference type="Proteomes" id="UP000006898">
    <property type="component" value="Chromosome"/>
</dbReference>
<proteinExistence type="predicted"/>
<dbReference type="STRING" id="671143.DAMO_1490"/>
<evidence type="ECO:0000313" key="2">
    <source>
        <dbReference type="Proteomes" id="UP000006898"/>
    </source>
</evidence>
<dbReference type="KEGG" id="mox:DAMO_1490"/>
<sequence length="103" mass="11404">MTRPARPSALGQANARRYPASRLFGLSLLVQVHQPLLVVERCVFPFCLEADVASVGLHVARPHRILEIGSENLFSQIVDVFVLSTTRADCRDSLHSSQPTPLR</sequence>
<name>D5MFL9_METO1</name>